<dbReference type="InterPro" id="IPR025857">
    <property type="entry name" value="MacB_PCD"/>
</dbReference>
<dbReference type="Pfam" id="PF12704">
    <property type="entry name" value="MacB_PCD"/>
    <property type="match status" value="1"/>
</dbReference>
<sequence length="788" mass="88343">MIKQYLKIAGRNLHRNKGYSMLNIGGLAIGMAAAMLVLLWIQNEISFDMFHPKRDRLYMAGNNLKLQDGINTIFLTPKPLAPELKSEFPEIANTSRHSEMGDILIRVGDKKIKGFGAFVDSTFLQMFGLPLIKGDKNRALVNPTDIVITRSLAKTLFGTDDVLGKTMRLEATEIVNITGVMEDIPRNSRFNETQFLMSWTSMEKKGQSDQHWGNNTTTTYVELTPQASFAEVNKKIRDITVKHRGGNRDAEIFLHALPDWWLYSKFENGKMVGGRIDMIHAFLFIAVFILLISCINFTNLSTARSERRAKEVGIRKVVGSSRRKLIGQFLSEAILIALIAGTLALVTVWICLPLFSSLLGRAITIDISSARFWFSFFGFILFTGILAGTYPAFFLTSFQPVKVLKGTFHSVNSAYLVRRFLVAIQFTVAATLIICTFLIQRQLEFGRMRENGYDRNNLIYIAEEGNIVKNRSLIKNELLNSGVAESVTRTSSPLTESWSNSWGFAWKGKDANDKTIFDMISADDQFAKTAGLKLIDGRDFDLNRYPTDSLGILLNESAVRAMGFVDPLGQIVQQHGADWHVIGVVEDFILSSPFEEIPPMVILGAKGWFNVMHIKFNSSLPTSEALKKTEEIFTRYNAEYPFTYTFVDQAYAQKFEDSERHSLLAGLFSFITIAVSCLGLFALSAYIAENRKKEIGVRKVMGASVLSITRLLSTEFALLVLISCIIAFPISYWFTDHFFLQTYTYRIPVSWDVFALAGTSVLLIALATVSTQAIKAALANPVTSLRNE</sequence>
<evidence type="ECO:0000256" key="6">
    <source>
        <dbReference type="SAM" id="Phobius"/>
    </source>
</evidence>
<gene>
    <name evidence="9" type="ORF">DI53_2443</name>
</gene>
<dbReference type="PANTHER" id="PTHR30572">
    <property type="entry name" value="MEMBRANE COMPONENT OF TRANSPORTER-RELATED"/>
    <property type="match status" value="1"/>
</dbReference>
<organism evidence="9 10">
    <name type="scientific">Sphingobacterium deserti</name>
    <dbReference type="NCBI Taxonomy" id="1229276"/>
    <lineage>
        <taxon>Bacteria</taxon>
        <taxon>Pseudomonadati</taxon>
        <taxon>Bacteroidota</taxon>
        <taxon>Sphingobacteriia</taxon>
        <taxon>Sphingobacteriales</taxon>
        <taxon>Sphingobacteriaceae</taxon>
        <taxon>Sphingobacterium</taxon>
    </lineage>
</organism>
<feature type="transmembrane region" description="Helical" evidence="6">
    <location>
        <begin position="278"/>
        <end position="300"/>
    </location>
</feature>
<keyword evidence="4 6" id="KW-1133">Transmembrane helix</keyword>
<dbReference type="GO" id="GO:0005886">
    <property type="term" value="C:plasma membrane"/>
    <property type="evidence" value="ECO:0007669"/>
    <property type="project" value="UniProtKB-SubCell"/>
</dbReference>
<comment type="subcellular location">
    <subcellularLocation>
        <location evidence="1">Cell membrane</location>
        <topology evidence="1">Multi-pass membrane protein</topology>
    </subcellularLocation>
</comment>
<evidence type="ECO:0000313" key="10">
    <source>
        <dbReference type="Proteomes" id="UP000031802"/>
    </source>
</evidence>
<keyword evidence="5 6" id="KW-0472">Membrane</keyword>
<evidence type="ECO:0000313" key="9">
    <source>
        <dbReference type="EMBL" id="KGE13817.1"/>
    </source>
</evidence>
<name>A0A0B8T075_9SPHI</name>
<comment type="caution">
    <text evidence="9">The sequence shown here is derived from an EMBL/GenBank/DDBJ whole genome shotgun (WGS) entry which is preliminary data.</text>
</comment>
<feature type="transmembrane region" description="Helical" evidence="6">
    <location>
        <begin position="754"/>
        <end position="778"/>
    </location>
</feature>
<feature type="transmembrane region" description="Helical" evidence="6">
    <location>
        <begin position="372"/>
        <end position="395"/>
    </location>
</feature>
<feature type="domain" description="ABC3 transporter permease C-terminal" evidence="7">
    <location>
        <begin position="667"/>
        <end position="776"/>
    </location>
</feature>
<dbReference type="GO" id="GO:0022857">
    <property type="term" value="F:transmembrane transporter activity"/>
    <property type="evidence" value="ECO:0007669"/>
    <property type="project" value="TreeGrafter"/>
</dbReference>
<proteinExistence type="predicted"/>
<dbReference type="AlphaFoldDB" id="A0A0B8T075"/>
<feature type="domain" description="ABC3 transporter permease C-terminal" evidence="7">
    <location>
        <begin position="284"/>
        <end position="399"/>
    </location>
</feature>
<feature type="transmembrane region" description="Helical" evidence="6">
    <location>
        <begin position="416"/>
        <end position="439"/>
    </location>
</feature>
<feature type="transmembrane region" description="Helical" evidence="6">
    <location>
        <begin position="708"/>
        <end position="734"/>
    </location>
</feature>
<evidence type="ECO:0000256" key="1">
    <source>
        <dbReference type="ARBA" id="ARBA00004651"/>
    </source>
</evidence>
<dbReference type="InterPro" id="IPR050250">
    <property type="entry name" value="Macrolide_Exporter_MacB"/>
</dbReference>
<keyword evidence="2" id="KW-1003">Cell membrane</keyword>
<feature type="transmembrane region" description="Helical" evidence="6">
    <location>
        <begin position="21"/>
        <end position="41"/>
    </location>
</feature>
<dbReference type="STRING" id="1229276.DI53_2443"/>
<dbReference type="Pfam" id="PF02687">
    <property type="entry name" value="FtsX"/>
    <property type="match status" value="2"/>
</dbReference>
<evidence type="ECO:0000256" key="2">
    <source>
        <dbReference type="ARBA" id="ARBA00022475"/>
    </source>
</evidence>
<dbReference type="Proteomes" id="UP000031802">
    <property type="component" value="Unassembled WGS sequence"/>
</dbReference>
<dbReference type="OrthoDB" id="1451596at2"/>
<evidence type="ECO:0000256" key="5">
    <source>
        <dbReference type="ARBA" id="ARBA00023136"/>
    </source>
</evidence>
<reference evidence="10" key="1">
    <citation type="submission" date="2014-04" db="EMBL/GenBank/DDBJ databases">
        <title>Whole-Genome optical mapping and complete genome sequence of Sphingobacterium deserti sp. nov., a new spaces isolated from desert in the west of China.</title>
        <authorList>
            <person name="Teng C."/>
            <person name="Zhou Z."/>
            <person name="Li X."/>
            <person name="Chen M."/>
            <person name="Lin M."/>
            <person name="Wang L."/>
            <person name="Su S."/>
            <person name="Zhang C."/>
            <person name="Zhang W."/>
        </authorList>
    </citation>
    <scope>NUCLEOTIDE SEQUENCE [LARGE SCALE GENOMIC DNA]</scope>
    <source>
        <strain evidence="10">ACCC05744</strain>
    </source>
</reference>
<reference evidence="9 10" key="2">
    <citation type="journal article" date="2015" name="PLoS ONE">
        <title>Whole-Genome Optical Mapping and Finished Genome Sequence of Sphingobacterium deserti sp. nov., a New Species Isolated from the Western Desert of China.</title>
        <authorList>
            <person name="Teng C."/>
            <person name="Zhou Z."/>
            <person name="Molnar I."/>
            <person name="Li X."/>
            <person name="Tang R."/>
            <person name="Chen M."/>
            <person name="Wang L."/>
            <person name="Su S."/>
            <person name="Zhang W."/>
            <person name="Lin M."/>
        </authorList>
    </citation>
    <scope>NUCLEOTIDE SEQUENCE [LARGE SCALE GENOMIC DNA]</scope>
    <source>
        <strain evidence="10">ACCC05744</strain>
    </source>
</reference>
<feature type="domain" description="MacB-like periplasmic core" evidence="8">
    <location>
        <begin position="20"/>
        <end position="238"/>
    </location>
</feature>
<evidence type="ECO:0000256" key="3">
    <source>
        <dbReference type="ARBA" id="ARBA00022692"/>
    </source>
</evidence>
<evidence type="ECO:0000256" key="4">
    <source>
        <dbReference type="ARBA" id="ARBA00022989"/>
    </source>
</evidence>
<dbReference type="EMBL" id="JJMU01000037">
    <property type="protein sequence ID" value="KGE13817.1"/>
    <property type="molecule type" value="Genomic_DNA"/>
</dbReference>
<feature type="transmembrane region" description="Helical" evidence="6">
    <location>
        <begin position="329"/>
        <end position="352"/>
    </location>
</feature>
<protein>
    <recommendedName>
        <fullName evidence="11">ABC transporter permease</fullName>
    </recommendedName>
</protein>
<feature type="transmembrane region" description="Helical" evidence="6">
    <location>
        <begin position="663"/>
        <end position="687"/>
    </location>
</feature>
<evidence type="ECO:0008006" key="11">
    <source>
        <dbReference type="Google" id="ProtNLM"/>
    </source>
</evidence>
<evidence type="ECO:0000259" key="8">
    <source>
        <dbReference type="Pfam" id="PF12704"/>
    </source>
</evidence>
<keyword evidence="3 6" id="KW-0812">Transmembrane</keyword>
<evidence type="ECO:0000259" key="7">
    <source>
        <dbReference type="Pfam" id="PF02687"/>
    </source>
</evidence>
<dbReference type="PATRIC" id="fig|1229276.3.peg.2511"/>
<accession>A0A0B8T075</accession>
<dbReference type="PANTHER" id="PTHR30572:SF18">
    <property type="entry name" value="ABC-TYPE MACROLIDE FAMILY EXPORT SYSTEM PERMEASE COMPONENT 2"/>
    <property type="match status" value="1"/>
</dbReference>
<keyword evidence="10" id="KW-1185">Reference proteome</keyword>
<dbReference type="InterPro" id="IPR003838">
    <property type="entry name" value="ABC3_permease_C"/>
</dbReference>
<dbReference type="eggNOG" id="COG0577">
    <property type="taxonomic scope" value="Bacteria"/>
</dbReference>